<keyword evidence="3" id="KW-1185">Reference proteome</keyword>
<dbReference type="Proteomes" id="UP000187735">
    <property type="component" value="Chromosome"/>
</dbReference>
<feature type="region of interest" description="Disordered" evidence="1">
    <location>
        <begin position="350"/>
        <end position="369"/>
    </location>
</feature>
<dbReference type="OrthoDB" id="251278at2"/>
<gene>
    <name evidence="2" type="ORF">Fuma_01468</name>
</gene>
<proteinExistence type="predicted"/>
<dbReference type="AlphaFoldDB" id="A0A1P8WCT9"/>
<organism evidence="2 3">
    <name type="scientific">Fuerstiella marisgermanici</name>
    <dbReference type="NCBI Taxonomy" id="1891926"/>
    <lineage>
        <taxon>Bacteria</taxon>
        <taxon>Pseudomonadati</taxon>
        <taxon>Planctomycetota</taxon>
        <taxon>Planctomycetia</taxon>
        <taxon>Planctomycetales</taxon>
        <taxon>Planctomycetaceae</taxon>
        <taxon>Fuerstiella</taxon>
    </lineage>
</organism>
<name>A0A1P8WCT9_9PLAN</name>
<evidence type="ECO:0008006" key="4">
    <source>
        <dbReference type="Google" id="ProtNLM"/>
    </source>
</evidence>
<dbReference type="RefSeq" id="WP_077023565.1">
    <property type="nucleotide sequence ID" value="NZ_CP017641.1"/>
</dbReference>
<feature type="compositionally biased region" description="Polar residues" evidence="1">
    <location>
        <begin position="294"/>
        <end position="317"/>
    </location>
</feature>
<evidence type="ECO:0000313" key="3">
    <source>
        <dbReference type="Proteomes" id="UP000187735"/>
    </source>
</evidence>
<reference evidence="2 3" key="1">
    <citation type="journal article" date="2016" name="Front. Microbiol.">
        <title>Fuerstia marisgermanicae gen. nov., sp. nov., an Unusual Member of the Phylum Planctomycetes from the German Wadden Sea.</title>
        <authorList>
            <person name="Kohn T."/>
            <person name="Heuer A."/>
            <person name="Jogler M."/>
            <person name="Vollmers J."/>
            <person name="Boedeker C."/>
            <person name="Bunk B."/>
            <person name="Rast P."/>
            <person name="Borchert D."/>
            <person name="Glockner I."/>
            <person name="Freese H.M."/>
            <person name="Klenk H.P."/>
            <person name="Overmann J."/>
            <person name="Kaster A.K."/>
            <person name="Rohde M."/>
            <person name="Wiegand S."/>
            <person name="Jogler C."/>
        </authorList>
    </citation>
    <scope>NUCLEOTIDE SEQUENCE [LARGE SCALE GENOMIC DNA]</scope>
    <source>
        <strain evidence="2 3">NH11</strain>
    </source>
</reference>
<evidence type="ECO:0000256" key="1">
    <source>
        <dbReference type="SAM" id="MobiDB-lite"/>
    </source>
</evidence>
<dbReference type="STRING" id="1891926.Fuma_01468"/>
<protein>
    <recommendedName>
        <fullName evidence="4">Secreted protein</fullName>
    </recommendedName>
</protein>
<dbReference type="KEGG" id="fmr:Fuma_01468"/>
<sequence length="369" mass="40359">MLSGFHHILRVALGLTVLATVAADELPLRESSRVEDDLLVLTNGRVVSGRLMPRPGGYDVLQPVGRMFVPSQQVRFKATDLLDAHQKMRDSVQELTPETHLELARWCLANGLKQKARQELLDALHQDPYRADAKRMLEDIKRDERRAAVSTSAIAANFDPAMASNPELLPERRSLGGLPDELAAEFTRRIQPLLSNKCGNARCHGAGRNGFAVVLVRGQSTPAIAEQNLAAVLNQIDFESPNQSPLLNATVGLHGGSRKLLFPGRAGGAQVEVMRNWVTAAASSLRQNSPVLTAQHTEQQDSPIQQTAFNSSSSQPINEADTAESMLTDRDRKFLKEADEAIRQDAFDPNIFNQRYHGPGAKSATGLTP</sequence>
<accession>A0A1P8WCT9</accession>
<evidence type="ECO:0000313" key="2">
    <source>
        <dbReference type="EMBL" id="APZ91872.1"/>
    </source>
</evidence>
<dbReference type="EMBL" id="CP017641">
    <property type="protein sequence ID" value="APZ91872.1"/>
    <property type="molecule type" value="Genomic_DNA"/>
</dbReference>
<feature type="region of interest" description="Disordered" evidence="1">
    <location>
        <begin position="294"/>
        <end position="326"/>
    </location>
</feature>